<accession>A0A9P3ACS7</accession>
<dbReference type="RefSeq" id="WP_189658727.1">
    <property type="nucleotide sequence ID" value="NZ_BMZW01000008.1"/>
</dbReference>
<keyword evidence="1" id="KW-0472">Membrane</keyword>
<keyword evidence="1" id="KW-0812">Transmembrane</keyword>
<dbReference type="AlphaFoldDB" id="A0A9P3ACS7"/>
<keyword evidence="1" id="KW-1133">Transmembrane helix</keyword>
<evidence type="ECO:0000256" key="1">
    <source>
        <dbReference type="SAM" id="Phobius"/>
    </source>
</evidence>
<proteinExistence type="predicted"/>
<protein>
    <submittedName>
        <fullName evidence="2">Uncharacterized protein</fullName>
    </submittedName>
</protein>
<dbReference type="Proteomes" id="UP000630864">
    <property type="component" value="Unassembled WGS sequence"/>
</dbReference>
<feature type="transmembrane region" description="Helical" evidence="1">
    <location>
        <begin position="12"/>
        <end position="35"/>
    </location>
</feature>
<evidence type="ECO:0000313" key="2">
    <source>
        <dbReference type="EMBL" id="GFZ59411.1"/>
    </source>
</evidence>
<gene>
    <name evidence="2" type="ORF">PSE10A_19220</name>
</gene>
<comment type="caution">
    <text evidence="2">The sequence shown here is derived from an EMBL/GenBank/DDBJ whole genome shotgun (WGS) entry which is preliminary data.</text>
</comment>
<reference evidence="2" key="1">
    <citation type="submission" date="2020-09" db="EMBL/GenBank/DDBJ databases">
        <title>Pseudomonas syringae pv. eriobotryae genome sequence causing loquat canker disease.</title>
        <authorList>
            <person name="Fukuda S."/>
            <person name="Tashiro H."/>
            <person name="Nagano Y."/>
        </authorList>
    </citation>
    <scope>NUCLEOTIDE SEQUENCE</scope>
    <source>
        <strain evidence="2">AM001</strain>
    </source>
</reference>
<name>A0A9P3ACS7_PSEA0</name>
<evidence type="ECO:0000313" key="3">
    <source>
        <dbReference type="Proteomes" id="UP000630864"/>
    </source>
</evidence>
<dbReference type="EMBL" id="BMZW01000008">
    <property type="protein sequence ID" value="GFZ59411.1"/>
    <property type="molecule type" value="Genomic_DNA"/>
</dbReference>
<organism evidence="2 3">
    <name type="scientific">Pseudomonas amygdali pv. eriobotryae</name>
    <dbReference type="NCBI Taxonomy" id="129137"/>
    <lineage>
        <taxon>Bacteria</taxon>
        <taxon>Pseudomonadati</taxon>
        <taxon>Pseudomonadota</taxon>
        <taxon>Gammaproteobacteria</taxon>
        <taxon>Pseudomonadales</taxon>
        <taxon>Pseudomonadaceae</taxon>
        <taxon>Pseudomonas</taxon>
        <taxon>Pseudomonas amygdali</taxon>
    </lineage>
</organism>
<sequence length="146" mass="16256">MNKNNNIVMFSYAFPVIQAVCFSSSIAMSVLTIILRKMDCNNQFEISATDLDLLLCVKDAATRTRGLNILRLTNLVLVSIENRKGIIKFSVNTNAYSHVETSQRRVGLCFDEPLNFEAIDNNGHVDKIKLAGFRARKNSNASRGAV</sequence>